<sequence>MAKHLYQHIESLWQYMLMEHSLEQSDIIFVLCSNDIRVAEHAANLYLKGLAPKIVFSGGEGRFTNGLFDKSEAETFAAIARDCGVPAEDIIIENLATNTGENVLFTHKLLQEKAISPERIILVQKPFMERRTYATFMKQWPDEVQAVYVTSPYQPFFDYLNEHMTLDLVVEALLSDYERILNYPALGFQIEQPTSPEAQHAYEKLREVFVKS</sequence>
<dbReference type="InterPro" id="IPR051599">
    <property type="entry name" value="Cell_Envelope_Assoc"/>
</dbReference>
<reference evidence="2" key="1">
    <citation type="submission" date="2022-02" db="EMBL/GenBank/DDBJ databases">
        <title>Vibrio sp. nov., a new bacterium isolated from Bohai sea, China.</title>
        <authorList>
            <person name="Yuan Y."/>
        </authorList>
    </citation>
    <scope>NUCLEOTIDE SEQUENCE</scope>
    <source>
        <strain evidence="2">DBSS07</strain>
    </source>
</reference>
<dbReference type="GO" id="GO:0005886">
    <property type="term" value="C:plasma membrane"/>
    <property type="evidence" value="ECO:0007669"/>
    <property type="project" value="TreeGrafter"/>
</dbReference>
<accession>A0A9X3HRY4</accession>
<organism evidence="2 3">
    <name type="scientific">Vibrio paucivorans</name>
    <dbReference type="NCBI Taxonomy" id="2829489"/>
    <lineage>
        <taxon>Bacteria</taxon>
        <taxon>Pseudomonadati</taxon>
        <taxon>Pseudomonadota</taxon>
        <taxon>Gammaproteobacteria</taxon>
        <taxon>Vibrionales</taxon>
        <taxon>Vibrionaceae</taxon>
        <taxon>Vibrio</taxon>
    </lineage>
</organism>
<evidence type="ECO:0000259" key="1">
    <source>
        <dbReference type="Pfam" id="PF02698"/>
    </source>
</evidence>
<keyword evidence="3" id="KW-1185">Reference proteome</keyword>
<comment type="caution">
    <text evidence="2">The sequence shown here is derived from an EMBL/GenBank/DDBJ whole genome shotgun (WGS) entry which is preliminary data.</text>
</comment>
<dbReference type="Gene3D" id="3.40.50.620">
    <property type="entry name" value="HUPs"/>
    <property type="match status" value="1"/>
</dbReference>
<protein>
    <submittedName>
        <fullName evidence="2">YdcF family protein</fullName>
    </submittedName>
</protein>
<name>A0A9X3HRY4_9VIBR</name>
<dbReference type="InterPro" id="IPR014729">
    <property type="entry name" value="Rossmann-like_a/b/a_fold"/>
</dbReference>
<dbReference type="Pfam" id="PF02698">
    <property type="entry name" value="DUF218"/>
    <property type="match status" value="1"/>
</dbReference>
<dbReference type="Proteomes" id="UP001155586">
    <property type="component" value="Unassembled WGS sequence"/>
</dbReference>
<dbReference type="FunFam" id="3.40.50.620:FF:000280">
    <property type="entry name" value="DUF218 domain"/>
    <property type="match status" value="1"/>
</dbReference>
<dbReference type="EMBL" id="JAKRRX010000053">
    <property type="protein sequence ID" value="MCW8334333.1"/>
    <property type="molecule type" value="Genomic_DNA"/>
</dbReference>
<dbReference type="RefSeq" id="WP_265687701.1">
    <property type="nucleotide sequence ID" value="NZ_JAKRRX010000053.1"/>
</dbReference>
<evidence type="ECO:0000313" key="3">
    <source>
        <dbReference type="Proteomes" id="UP001155586"/>
    </source>
</evidence>
<dbReference type="InterPro" id="IPR003848">
    <property type="entry name" value="DUF218"/>
</dbReference>
<dbReference type="CDD" id="cd06259">
    <property type="entry name" value="YdcF-like"/>
    <property type="match status" value="1"/>
</dbReference>
<feature type="domain" description="DUF218" evidence="1">
    <location>
        <begin position="26"/>
        <end position="161"/>
    </location>
</feature>
<dbReference type="AlphaFoldDB" id="A0A9X3HRY4"/>
<evidence type="ECO:0000313" key="2">
    <source>
        <dbReference type="EMBL" id="MCW8334333.1"/>
    </source>
</evidence>
<gene>
    <name evidence="2" type="ORF">MD483_10925</name>
</gene>
<proteinExistence type="predicted"/>
<dbReference type="PANTHER" id="PTHR30336">
    <property type="entry name" value="INNER MEMBRANE PROTEIN, PROBABLE PERMEASE"/>
    <property type="match status" value="1"/>
</dbReference>
<dbReference type="PANTHER" id="PTHR30336:SF20">
    <property type="entry name" value="DUF218 DOMAIN-CONTAINING PROTEIN"/>
    <property type="match status" value="1"/>
</dbReference>